<name>A0ABZ2B133_9TREE</name>
<organism evidence="1 2">
    <name type="scientific">Cryptococcus decagattii</name>
    <dbReference type="NCBI Taxonomy" id="1859122"/>
    <lineage>
        <taxon>Eukaryota</taxon>
        <taxon>Fungi</taxon>
        <taxon>Dikarya</taxon>
        <taxon>Basidiomycota</taxon>
        <taxon>Agaricomycotina</taxon>
        <taxon>Tremellomycetes</taxon>
        <taxon>Tremellales</taxon>
        <taxon>Cryptococcaceae</taxon>
        <taxon>Cryptococcus</taxon>
        <taxon>Cryptococcus gattii species complex</taxon>
    </lineage>
</organism>
<evidence type="ECO:0000313" key="2">
    <source>
        <dbReference type="Proteomes" id="UP001432216"/>
    </source>
</evidence>
<dbReference type="PANTHER" id="PTHR39470:SF1">
    <property type="entry name" value="CHORISMATE SYNTHASE PROTEIN"/>
    <property type="match status" value="1"/>
</dbReference>
<dbReference type="EMBL" id="CP143814">
    <property type="protein sequence ID" value="WVO23804.1"/>
    <property type="molecule type" value="Genomic_DNA"/>
</dbReference>
<reference evidence="1 2" key="1">
    <citation type="submission" date="2024-01" db="EMBL/GenBank/DDBJ databases">
        <title>Comparative genomics of Cryptococcus and Kwoniella reveals pathogenesis evolution and contrasting modes of karyotype evolution via chromosome fusion or intercentromeric recombination.</title>
        <authorList>
            <person name="Coelho M.A."/>
            <person name="David-Palma M."/>
            <person name="Shea T."/>
            <person name="Bowers K."/>
            <person name="McGinley-Smith S."/>
            <person name="Mohammad A.W."/>
            <person name="Gnirke A."/>
            <person name="Yurkov A.M."/>
            <person name="Nowrousian M."/>
            <person name="Sun S."/>
            <person name="Cuomo C.A."/>
            <person name="Heitman J."/>
        </authorList>
    </citation>
    <scope>NUCLEOTIDE SEQUENCE [LARGE SCALE GENOMIC DNA]</scope>
    <source>
        <strain evidence="1 2">7685027</strain>
    </source>
</reference>
<dbReference type="RefSeq" id="XP_064723043.1">
    <property type="nucleotide sequence ID" value="XM_064866971.1"/>
</dbReference>
<evidence type="ECO:0000313" key="1">
    <source>
        <dbReference type="EMBL" id="WVO23804.1"/>
    </source>
</evidence>
<dbReference type="PANTHER" id="PTHR39470">
    <property type="entry name" value="CHROMOSOME 10, WHOLE GENOME SHOTGUN SEQUENCE"/>
    <property type="match status" value="1"/>
</dbReference>
<gene>
    <name evidence="1" type="ORF">IAS62_005161</name>
</gene>
<dbReference type="Proteomes" id="UP001432216">
    <property type="component" value="Chromosome 9"/>
</dbReference>
<protein>
    <submittedName>
        <fullName evidence="1">Uncharacterized protein</fullName>
    </submittedName>
</protein>
<sequence length="245" mass="26849">MAHLYNTLCLHMLLFKNIKSDDVGTFAGVPVRDSSWSGGAVTYYFIFAVPRILLPYVCEAVVLGVLGWRVVGGPGAEVRAERWRGMMAWTLLGAAVGEIGVKCGWEVVAVRGDCDHVAPAIHTIRSLFLFLLPILYVLLPSPSPSASASASAYPSASAIMAYVTSLQSTLHYTSVTRAAIWQSAQLRRAVEGIKEREGENAERARGDSAVWESAREAGLDEDGIRRRVRVMLKNGWERLMRLGEL</sequence>
<dbReference type="GeneID" id="89991931"/>
<keyword evidence="2" id="KW-1185">Reference proteome</keyword>
<proteinExistence type="predicted"/>
<accession>A0ABZ2B133</accession>